<dbReference type="InterPro" id="IPR029063">
    <property type="entry name" value="SAM-dependent_MTases_sf"/>
</dbReference>
<evidence type="ECO:0000313" key="3">
    <source>
        <dbReference type="Proteomes" id="UP000231246"/>
    </source>
</evidence>
<evidence type="ECO:0000313" key="2">
    <source>
        <dbReference type="EMBL" id="PIP61934.1"/>
    </source>
</evidence>
<keyword evidence="2" id="KW-0808">Transferase</keyword>
<dbReference type="InterPro" id="IPR013216">
    <property type="entry name" value="Methyltransf_11"/>
</dbReference>
<protein>
    <submittedName>
        <fullName evidence="2">SAM-dependent methyltransferase</fullName>
    </submittedName>
</protein>
<dbReference type="Proteomes" id="UP000231246">
    <property type="component" value="Unassembled WGS sequence"/>
</dbReference>
<dbReference type="AlphaFoldDB" id="A0A2H0BWF7"/>
<dbReference type="SUPFAM" id="SSF53335">
    <property type="entry name" value="S-adenosyl-L-methionine-dependent methyltransferases"/>
    <property type="match status" value="1"/>
</dbReference>
<gene>
    <name evidence="2" type="ORF">COW99_01775</name>
</gene>
<accession>A0A2H0BWF7</accession>
<keyword evidence="2" id="KW-0489">Methyltransferase</keyword>
<organism evidence="2 3">
    <name type="scientific">Candidatus Roizmanbacteria bacterium CG22_combo_CG10-13_8_21_14_all_38_20</name>
    <dbReference type="NCBI Taxonomy" id="1974862"/>
    <lineage>
        <taxon>Bacteria</taxon>
        <taxon>Candidatus Roizmaniibacteriota</taxon>
    </lineage>
</organism>
<name>A0A2H0BWF7_9BACT</name>
<dbReference type="CDD" id="cd02440">
    <property type="entry name" value="AdoMet_MTases"/>
    <property type="match status" value="1"/>
</dbReference>
<dbReference type="Pfam" id="PF08241">
    <property type="entry name" value="Methyltransf_11"/>
    <property type="match status" value="1"/>
</dbReference>
<dbReference type="EMBL" id="PCTA01000010">
    <property type="protein sequence ID" value="PIP61934.1"/>
    <property type="molecule type" value="Genomic_DNA"/>
</dbReference>
<dbReference type="GO" id="GO:0008757">
    <property type="term" value="F:S-adenosylmethionine-dependent methyltransferase activity"/>
    <property type="evidence" value="ECO:0007669"/>
    <property type="project" value="InterPro"/>
</dbReference>
<proteinExistence type="predicted"/>
<sequence>MSIKQVLVKLGDKPYYLAIERELEGIETVLDLGCGADSPLSEVAGNYTSVGVDLFTKSIEISKLKKIHDKYIQCDVTKINEKVKPKSFDVVIALDLIEHLDKKEGIKLLEKVEKIATKKVIIMTPNGYYDQEPYGGNPYQVHRSGWSVDDFQKRGYNVKGIRGLRYLRGECATLKYRPWFFWGVVASITQLFLYNFPKFSYQLFAVKSINNS</sequence>
<evidence type="ECO:0000259" key="1">
    <source>
        <dbReference type="Pfam" id="PF08241"/>
    </source>
</evidence>
<feature type="domain" description="Methyltransferase type 11" evidence="1">
    <location>
        <begin position="30"/>
        <end position="110"/>
    </location>
</feature>
<dbReference type="Gene3D" id="3.40.50.150">
    <property type="entry name" value="Vaccinia Virus protein VP39"/>
    <property type="match status" value="1"/>
</dbReference>
<comment type="caution">
    <text evidence="2">The sequence shown here is derived from an EMBL/GenBank/DDBJ whole genome shotgun (WGS) entry which is preliminary data.</text>
</comment>
<reference evidence="2 3" key="1">
    <citation type="submission" date="2017-09" db="EMBL/GenBank/DDBJ databases">
        <title>Depth-based differentiation of microbial function through sediment-hosted aquifers and enrichment of novel symbionts in the deep terrestrial subsurface.</title>
        <authorList>
            <person name="Probst A.J."/>
            <person name="Ladd B."/>
            <person name="Jarett J.K."/>
            <person name="Geller-Mcgrath D.E."/>
            <person name="Sieber C.M."/>
            <person name="Emerson J.B."/>
            <person name="Anantharaman K."/>
            <person name="Thomas B.C."/>
            <person name="Malmstrom R."/>
            <person name="Stieglmeier M."/>
            <person name="Klingl A."/>
            <person name="Woyke T."/>
            <person name="Ryan C.M."/>
            <person name="Banfield J.F."/>
        </authorList>
    </citation>
    <scope>NUCLEOTIDE SEQUENCE [LARGE SCALE GENOMIC DNA]</scope>
    <source>
        <strain evidence="2">CG22_combo_CG10-13_8_21_14_all_38_20</strain>
    </source>
</reference>
<dbReference type="GO" id="GO:0032259">
    <property type="term" value="P:methylation"/>
    <property type="evidence" value="ECO:0007669"/>
    <property type="project" value="UniProtKB-KW"/>
</dbReference>